<name>A0A1H7GEJ8_9SPHI</name>
<dbReference type="InterPro" id="IPR003741">
    <property type="entry name" value="LUD_dom"/>
</dbReference>
<dbReference type="STRING" id="332977.SAMN05421740_101604"/>
<dbReference type="Pfam" id="PF02589">
    <property type="entry name" value="LUD_dom"/>
    <property type="match status" value="1"/>
</dbReference>
<evidence type="ECO:0000313" key="3">
    <source>
        <dbReference type="Proteomes" id="UP000198916"/>
    </source>
</evidence>
<proteinExistence type="predicted"/>
<dbReference type="InterPro" id="IPR024185">
    <property type="entry name" value="FTHF_cligase-like_sf"/>
</dbReference>
<sequence>MDSKRKILDAIARHKHPPVPLPDLDRLGFISGDQVAAFTATLTAIGGRSFQLGGKMAIAEKVRELWGGRGRVITTLDYLADVGEQVFPGDIIPQRLHDVELAIIEARYAVAENGAVWIPEVLMGHRIVPFICQHLAVVVPIGAILPTMHDAYRLIGSEQYGFACFIAGPSKTADIEQALVLGAHGPRTMTVFILVETT</sequence>
<dbReference type="PANTHER" id="PTHR43682">
    <property type="entry name" value="LACTATE UTILIZATION PROTEIN C"/>
    <property type="match status" value="1"/>
</dbReference>
<protein>
    <submittedName>
        <fullName evidence="2">L-lactate dehydrogenase complex protein LldG</fullName>
    </submittedName>
</protein>
<organism evidence="2 3">
    <name type="scientific">Parapedobacter koreensis</name>
    <dbReference type="NCBI Taxonomy" id="332977"/>
    <lineage>
        <taxon>Bacteria</taxon>
        <taxon>Pseudomonadati</taxon>
        <taxon>Bacteroidota</taxon>
        <taxon>Sphingobacteriia</taxon>
        <taxon>Sphingobacteriales</taxon>
        <taxon>Sphingobacteriaceae</taxon>
        <taxon>Parapedobacter</taxon>
    </lineage>
</organism>
<reference evidence="3" key="1">
    <citation type="submission" date="2016-10" db="EMBL/GenBank/DDBJ databases">
        <authorList>
            <person name="Varghese N."/>
            <person name="Submissions S."/>
        </authorList>
    </citation>
    <scope>NUCLEOTIDE SEQUENCE [LARGE SCALE GENOMIC DNA]</scope>
    <source>
        <strain evidence="3">Jip14</strain>
    </source>
</reference>
<dbReference type="InterPro" id="IPR037171">
    <property type="entry name" value="NagB/RpiA_transferase-like"/>
</dbReference>
<dbReference type="EMBL" id="FNZR01000001">
    <property type="protein sequence ID" value="SEK34225.1"/>
    <property type="molecule type" value="Genomic_DNA"/>
</dbReference>
<accession>A0A1H7GEJ8</accession>
<dbReference type="SUPFAM" id="SSF100950">
    <property type="entry name" value="NagB/RpiA/CoA transferase-like"/>
    <property type="match status" value="1"/>
</dbReference>
<dbReference type="Gene3D" id="3.40.50.10420">
    <property type="entry name" value="NagB/RpiA/CoA transferase-like"/>
    <property type="match status" value="1"/>
</dbReference>
<dbReference type="OrthoDB" id="9794157at2"/>
<feature type="domain" description="LUD" evidence="1">
    <location>
        <begin position="94"/>
        <end position="194"/>
    </location>
</feature>
<dbReference type="AlphaFoldDB" id="A0A1H7GEJ8"/>
<evidence type="ECO:0000259" key="1">
    <source>
        <dbReference type="Pfam" id="PF02589"/>
    </source>
</evidence>
<evidence type="ECO:0000313" key="2">
    <source>
        <dbReference type="EMBL" id="SEK34225.1"/>
    </source>
</evidence>
<dbReference type="PANTHER" id="PTHR43682:SF1">
    <property type="entry name" value="LACTATE UTILIZATION PROTEIN C"/>
    <property type="match status" value="1"/>
</dbReference>
<gene>
    <name evidence="2" type="ORF">SAMN05421740_101604</name>
</gene>
<dbReference type="RefSeq" id="WP_090602622.1">
    <property type="nucleotide sequence ID" value="NZ_FNZR01000001.1"/>
</dbReference>
<dbReference type="Proteomes" id="UP000198916">
    <property type="component" value="Unassembled WGS sequence"/>
</dbReference>
<keyword evidence="3" id="KW-1185">Reference proteome</keyword>